<proteinExistence type="predicted"/>
<organism evidence="1 2">
    <name type="scientific">Pseudomonas savastanoi</name>
    <name type="common">Pseudomonas syringae pv. savastanoi</name>
    <dbReference type="NCBI Taxonomy" id="29438"/>
    <lineage>
        <taxon>Bacteria</taxon>
        <taxon>Pseudomonadati</taxon>
        <taxon>Pseudomonadota</taxon>
        <taxon>Gammaproteobacteria</taxon>
        <taxon>Pseudomonadales</taxon>
        <taxon>Pseudomonadaceae</taxon>
        <taxon>Pseudomonas</taxon>
    </lineage>
</organism>
<accession>A0A3M5GKX1</accession>
<name>A0A3M5GKX1_PSESS</name>
<protein>
    <submittedName>
        <fullName evidence="1">Uncharacterized protein</fullName>
    </submittedName>
</protein>
<dbReference type="AlphaFoldDB" id="A0A3M5GKX1"/>
<reference evidence="1 2" key="1">
    <citation type="submission" date="2018-08" db="EMBL/GenBank/DDBJ databases">
        <title>Recombination of ecologically and evolutionarily significant loci maintains genetic cohesion in the Pseudomonas syringae species complex.</title>
        <authorList>
            <person name="Dillon M."/>
            <person name="Thakur S."/>
            <person name="Almeida R.N.D."/>
            <person name="Weir B.S."/>
            <person name="Guttman D.S."/>
        </authorList>
    </citation>
    <scope>NUCLEOTIDE SEQUENCE [LARGE SCALE GENOMIC DNA]</scope>
    <source>
        <strain evidence="1 2">ICMP 13927</strain>
    </source>
</reference>
<feature type="non-terminal residue" evidence="1">
    <location>
        <position position="1"/>
    </location>
</feature>
<comment type="caution">
    <text evidence="1">The sequence shown here is derived from an EMBL/GenBank/DDBJ whole genome shotgun (WGS) entry which is preliminary data.</text>
</comment>
<gene>
    <name evidence="1" type="ORF">ALP60_05137</name>
</gene>
<dbReference type="RefSeq" id="WP_216818469.1">
    <property type="nucleotide sequence ID" value="NZ_RBSU01000314.1"/>
</dbReference>
<evidence type="ECO:0000313" key="1">
    <source>
        <dbReference type="EMBL" id="RMS86673.1"/>
    </source>
</evidence>
<dbReference type="EMBL" id="RBSV01000083">
    <property type="protein sequence ID" value="RMS86673.1"/>
    <property type="molecule type" value="Genomic_DNA"/>
</dbReference>
<dbReference type="Proteomes" id="UP000268887">
    <property type="component" value="Unassembled WGS sequence"/>
</dbReference>
<sequence length="111" mass="13049">LVKQHTMDSNTNRLTLRLELVLLISKAYTQDSIYQKVLNKDTPPDRFSSLYWEEILDKLEDLALLDHVENFTPEHSSYIEDTALLKSYWTLREWCGIDIYPDSPSTVTERL</sequence>
<evidence type="ECO:0000313" key="2">
    <source>
        <dbReference type="Proteomes" id="UP000268887"/>
    </source>
</evidence>